<dbReference type="AlphaFoldDB" id="A0A0D6ETQ0"/>
<proteinExistence type="predicted"/>
<dbReference type="STRING" id="1581557.BN1208_0095"/>
<protein>
    <recommendedName>
        <fullName evidence="4">C-type lysozyme inhibitor domain-containing protein</fullName>
    </recommendedName>
</protein>
<accession>A0A0D6ETQ0</accession>
<gene>
    <name evidence="2" type="ORF">BN1208_0095</name>
</gene>
<evidence type="ECO:0000313" key="3">
    <source>
        <dbReference type="Proteomes" id="UP000064007"/>
    </source>
</evidence>
<keyword evidence="1" id="KW-0732">Signal</keyword>
<name>A0A0D6ETQ0_9PROT</name>
<evidence type="ECO:0008006" key="4">
    <source>
        <dbReference type="Google" id="ProtNLM"/>
    </source>
</evidence>
<dbReference type="RefSeq" id="WP_046486703.1">
    <property type="nucleotide sequence ID" value="NZ_LN827929.1"/>
</dbReference>
<sequence length="97" mass="10989">MKFLTLLLSLLFASNLYAEMQTSFCNAIDGGALSVQFDEVKQIVIVNKTPQSKVSIDEKSMRFWNDKYAYTFNRTNGAMLVYLGEEVVGVLECSFKK</sequence>
<dbReference type="OrthoDB" id="9911402at2"/>
<reference evidence="3" key="1">
    <citation type="submission" date="2014-12" db="EMBL/GenBank/DDBJ databases">
        <authorList>
            <person name="Salcher M.M."/>
        </authorList>
    </citation>
    <scope>NUCLEOTIDE SEQUENCE [LARGE SCALE GENOMIC DNA]</scope>
    <source>
        <strain evidence="3">MMS-10A-171</strain>
    </source>
</reference>
<evidence type="ECO:0000313" key="2">
    <source>
        <dbReference type="EMBL" id="CEZ18991.1"/>
    </source>
</evidence>
<dbReference type="Proteomes" id="UP000064007">
    <property type="component" value="Chromosome 1"/>
</dbReference>
<dbReference type="KEGG" id="mbat:BN1208_0095"/>
<feature type="signal peptide" evidence="1">
    <location>
        <begin position="1"/>
        <end position="18"/>
    </location>
</feature>
<evidence type="ECO:0000256" key="1">
    <source>
        <dbReference type="SAM" id="SignalP"/>
    </source>
</evidence>
<keyword evidence="3" id="KW-1185">Reference proteome</keyword>
<feature type="chain" id="PRO_5002303537" description="C-type lysozyme inhibitor domain-containing protein" evidence="1">
    <location>
        <begin position="19"/>
        <end position="97"/>
    </location>
</feature>
<dbReference type="EMBL" id="LN827929">
    <property type="protein sequence ID" value="CEZ18991.1"/>
    <property type="molecule type" value="Genomic_DNA"/>
</dbReference>
<organism evidence="2 3">
    <name type="scientific">Candidatus Methylopumilus planktonicus</name>
    <dbReference type="NCBI Taxonomy" id="1581557"/>
    <lineage>
        <taxon>Bacteria</taxon>
        <taxon>Pseudomonadati</taxon>
        <taxon>Pseudomonadota</taxon>
        <taxon>Betaproteobacteria</taxon>
        <taxon>Nitrosomonadales</taxon>
        <taxon>Methylophilaceae</taxon>
        <taxon>Candidatus Methylopumilus</taxon>
    </lineage>
</organism>
<dbReference type="HOGENOM" id="CLU_2343453_0_0_4"/>